<evidence type="ECO:0000313" key="7">
    <source>
        <dbReference type="Proteomes" id="UP000077755"/>
    </source>
</evidence>
<gene>
    <name evidence="5" type="ORF">DCAR_008795</name>
    <name evidence="6" type="ORF">DCAR_0309940</name>
</gene>
<dbReference type="PANTHER" id="PTHR12901:SF10">
    <property type="entry name" value="COENZYME Q-BINDING PROTEIN COQ10, MITOCHONDRIAL"/>
    <property type="match status" value="1"/>
</dbReference>
<dbReference type="Gene3D" id="3.30.530.20">
    <property type="match status" value="1"/>
</dbReference>
<comment type="similarity">
    <text evidence="1">Belongs to the COQ10 family.</text>
</comment>
<dbReference type="PANTHER" id="PTHR12901">
    <property type="entry name" value="SPERM PROTEIN HOMOLOG"/>
    <property type="match status" value="1"/>
</dbReference>
<dbReference type="KEGG" id="dcr:108215090"/>
<dbReference type="GO" id="GO:0048039">
    <property type="term" value="F:ubiquinone binding"/>
    <property type="evidence" value="ECO:0007669"/>
    <property type="project" value="InterPro"/>
</dbReference>
<evidence type="ECO:0000256" key="3">
    <source>
        <dbReference type="ARBA" id="ARBA00024947"/>
    </source>
</evidence>
<dbReference type="EMBL" id="LNRQ01000003">
    <property type="protein sequence ID" value="KZN00041.1"/>
    <property type="molecule type" value="Genomic_DNA"/>
</dbReference>
<reference evidence="5" key="1">
    <citation type="journal article" date="2016" name="Nat. Genet.">
        <title>A high-quality carrot genome assembly provides new insights into carotenoid accumulation and asterid genome evolution.</title>
        <authorList>
            <person name="Iorizzo M."/>
            <person name="Ellison S."/>
            <person name="Senalik D."/>
            <person name="Zeng P."/>
            <person name="Satapoomin P."/>
            <person name="Huang J."/>
            <person name="Bowman M."/>
            <person name="Iovene M."/>
            <person name="Sanseverino W."/>
            <person name="Cavagnaro P."/>
            <person name="Yildiz M."/>
            <person name="Macko-Podgorni A."/>
            <person name="Moranska E."/>
            <person name="Grzebelus E."/>
            <person name="Grzebelus D."/>
            <person name="Ashrafi H."/>
            <person name="Zheng Z."/>
            <person name="Cheng S."/>
            <person name="Spooner D."/>
            <person name="Van Deynze A."/>
            <person name="Simon P."/>
        </authorList>
    </citation>
    <scope>NUCLEOTIDE SEQUENCE [LARGE SCALE GENOMIC DNA]</scope>
    <source>
        <tissue evidence="5">Leaf</tissue>
    </source>
</reference>
<dbReference type="STRING" id="79200.A0A162AFB9"/>
<dbReference type="Gramene" id="KZN00041">
    <property type="protein sequence ID" value="KZN00041"/>
    <property type="gene ID" value="DCAR_008795"/>
</dbReference>
<dbReference type="InterPro" id="IPR005031">
    <property type="entry name" value="COQ10_START"/>
</dbReference>
<dbReference type="GO" id="GO:0045333">
    <property type="term" value="P:cellular respiration"/>
    <property type="evidence" value="ECO:0007669"/>
    <property type="project" value="InterPro"/>
</dbReference>
<dbReference type="OMA" id="HENAYGE"/>
<feature type="domain" description="Coenzyme Q-binding protein COQ10 START" evidence="4">
    <location>
        <begin position="100"/>
        <end position="227"/>
    </location>
</feature>
<sequence>MRSFNPVSKALSRYLLRRIGGRELVNCGMNVGELGNYVRVRWLSNVGGIPAVSDSVCSEKKEVWFPTGGRGFVQRRGFLGCGDGDEGNVLAKVHEERRVMGYSPEQLFSVVSAVDFYSDFLPWCERSEIVRRFPDGSFDAELEIGFKFLVESYISHVEVKEPTYVKTTASESRLFHHLINMWEFSPGPVPGTCSMYFLVDFKFHSPFYRQMATMFFTEVATRLVGSFNDRCGLIYGPEVPVSKYSYQKQDA</sequence>
<dbReference type="Pfam" id="PF03364">
    <property type="entry name" value="Polyketide_cyc"/>
    <property type="match status" value="1"/>
</dbReference>
<dbReference type="InterPro" id="IPR044996">
    <property type="entry name" value="COQ10-like"/>
</dbReference>
<protein>
    <recommendedName>
        <fullName evidence="4">Coenzyme Q-binding protein COQ10 START domain-containing protein</fullName>
    </recommendedName>
</protein>
<evidence type="ECO:0000313" key="6">
    <source>
        <dbReference type="EMBL" id="WOG90696.1"/>
    </source>
</evidence>
<evidence type="ECO:0000313" key="5">
    <source>
        <dbReference type="EMBL" id="KZN00041.1"/>
    </source>
</evidence>
<dbReference type="CDD" id="cd07813">
    <property type="entry name" value="COQ10p_like"/>
    <property type="match status" value="1"/>
</dbReference>
<dbReference type="SUPFAM" id="SSF55961">
    <property type="entry name" value="Bet v1-like"/>
    <property type="match status" value="1"/>
</dbReference>
<dbReference type="Proteomes" id="UP000077755">
    <property type="component" value="Chromosome 3"/>
</dbReference>
<dbReference type="EMBL" id="CP093345">
    <property type="protein sequence ID" value="WOG90696.1"/>
    <property type="molecule type" value="Genomic_DNA"/>
</dbReference>
<accession>A0A162AFB9</accession>
<comment type="function">
    <text evidence="3">Required for the function of coenzyme Q in the respiratory chain. May serve as a chaperone or may be involved in the transport of Q6 from its site of synthesis to the catalytic sites of the respiratory complexes.</text>
</comment>
<keyword evidence="7" id="KW-1185">Reference proteome</keyword>
<evidence type="ECO:0000256" key="1">
    <source>
        <dbReference type="ARBA" id="ARBA00006885"/>
    </source>
</evidence>
<evidence type="ECO:0000259" key="4">
    <source>
        <dbReference type="Pfam" id="PF03364"/>
    </source>
</evidence>
<dbReference type="GO" id="GO:0005739">
    <property type="term" value="C:mitochondrion"/>
    <property type="evidence" value="ECO:0007669"/>
    <property type="project" value="TreeGrafter"/>
</dbReference>
<name>A0A162AFB9_DAUCS</name>
<reference evidence="6" key="2">
    <citation type="submission" date="2022-03" db="EMBL/GenBank/DDBJ databases">
        <title>Draft title - Genomic analysis of global carrot germplasm unveils the trajectory of domestication and the origin of high carotenoid orange carrot.</title>
        <authorList>
            <person name="Iorizzo M."/>
            <person name="Ellison S."/>
            <person name="Senalik D."/>
            <person name="Macko-Podgorni A."/>
            <person name="Grzebelus D."/>
            <person name="Bostan H."/>
            <person name="Rolling W."/>
            <person name="Curaba J."/>
            <person name="Simon P."/>
        </authorList>
    </citation>
    <scope>NUCLEOTIDE SEQUENCE</scope>
    <source>
        <tissue evidence="6">Leaf</tissue>
    </source>
</reference>
<organism evidence="5">
    <name type="scientific">Daucus carota subsp. sativus</name>
    <name type="common">Carrot</name>
    <dbReference type="NCBI Taxonomy" id="79200"/>
    <lineage>
        <taxon>Eukaryota</taxon>
        <taxon>Viridiplantae</taxon>
        <taxon>Streptophyta</taxon>
        <taxon>Embryophyta</taxon>
        <taxon>Tracheophyta</taxon>
        <taxon>Spermatophyta</taxon>
        <taxon>Magnoliopsida</taxon>
        <taxon>eudicotyledons</taxon>
        <taxon>Gunneridae</taxon>
        <taxon>Pentapetalae</taxon>
        <taxon>asterids</taxon>
        <taxon>campanulids</taxon>
        <taxon>Apiales</taxon>
        <taxon>Apiaceae</taxon>
        <taxon>Apioideae</taxon>
        <taxon>Scandiceae</taxon>
        <taxon>Daucinae</taxon>
        <taxon>Daucus</taxon>
        <taxon>Daucus sect. Daucus</taxon>
    </lineage>
</organism>
<dbReference type="InterPro" id="IPR023393">
    <property type="entry name" value="START-like_dom_sf"/>
</dbReference>
<comment type="subunit">
    <text evidence="2">Interacts with coenzyme Q.</text>
</comment>
<dbReference type="AlphaFoldDB" id="A0A162AFB9"/>
<dbReference type="OrthoDB" id="292693at2759"/>
<evidence type="ECO:0000256" key="2">
    <source>
        <dbReference type="ARBA" id="ARBA00011814"/>
    </source>
</evidence>
<proteinExistence type="inferred from homology"/>